<dbReference type="Pfam" id="PF02894">
    <property type="entry name" value="GFO_IDH_MocA_C"/>
    <property type="match status" value="1"/>
</dbReference>
<feature type="domain" description="Gfo/Idh/MocA-like oxidoreductase N-terminal" evidence="2">
    <location>
        <begin position="2"/>
        <end position="116"/>
    </location>
</feature>
<dbReference type="Pfam" id="PF01408">
    <property type="entry name" value="GFO_IDH_MocA"/>
    <property type="match status" value="1"/>
</dbReference>
<dbReference type="Gene3D" id="3.40.50.720">
    <property type="entry name" value="NAD(P)-binding Rossmann-like Domain"/>
    <property type="match status" value="1"/>
</dbReference>
<feature type="domain" description="Gfo/Idh/MocA-like oxidoreductase C-terminal" evidence="3">
    <location>
        <begin position="130"/>
        <end position="328"/>
    </location>
</feature>
<dbReference type="Proteomes" id="UP000051249">
    <property type="component" value="Unassembled WGS sequence"/>
</dbReference>
<dbReference type="NCBIfam" id="NF007574">
    <property type="entry name" value="PRK10206.1"/>
    <property type="match status" value="1"/>
</dbReference>
<proteinExistence type="inferred from homology"/>
<dbReference type="InterPro" id="IPR036291">
    <property type="entry name" value="NAD(P)-bd_dom_sf"/>
</dbReference>
<dbReference type="SUPFAM" id="SSF55347">
    <property type="entry name" value="Glyceraldehyde-3-phosphate dehydrogenase-like, C-terminal domain"/>
    <property type="match status" value="1"/>
</dbReference>
<protein>
    <recommendedName>
        <fullName evidence="6">Oxidoreductase</fullName>
    </recommendedName>
</protein>
<evidence type="ECO:0000313" key="5">
    <source>
        <dbReference type="Proteomes" id="UP000051249"/>
    </source>
</evidence>
<dbReference type="Gene3D" id="3.30.360.10">
    <property type="entry name" value="Dihydrodipicolinate Reductase, domain 2"/>
    <property type="match status" value="1"/>
</dbReference>
<evidence type="ECO:0000259" key="3">
    <source>
        <dbReference type="Pfam" id="PF02894"/>
    </source>
</evidence>
<organism evidence="4 5">
    <name type="scientific">Pediococcus argentinicus</name>
    <dbReference type="NCBI Taxonomy" id="480391"/>
    <lineage>
        <taxon>Bacteria</taxon>
        <taxon>Bacillati</taxon>
        <taxon>Bacillota</taxon>
        <taxon>Bacilli</taxon>
        <taxon>Lactobacillales</taxon>
        <taxon>Lactobacillaceae</taxon>
        <taxon>Pediococcus</taxon>
    </lineage>
</organism>
<evidence type="ECO:0000256" key="1">
    <source>
        <dbReference type="ARBA" id="ARBA00010928"/>
    </source>
</evidence>
<sequence length="342" mass="39121">MAIIGFGKSANRYHIPYIKERDIKIKYIYNHRRHPEKEQGFYDPNTIFTEDLNEVLSDPEIQLVTVCTPPATHFKFGQDVLNSGKNVLIEKPFCNDLDETKQLLDLANRKNLVAMAYQNRRFDSDFLTLKSVLEKGYVGKPLELESHFDKYRPNIKALTGDFMDGTFYGLGIHIIDQIVALFGKPEEVGYDIRPIQNQTSSTDDYFQTDLYYENFKVSVKSTPLAATPYPRFVLHGTQGSFVKYDIDQQENDLKLGIMPDDPQFGIDSPNLFGEVHYRNQNNDWITKQIPTITGDYGLVYDSLIDSIINDQPKLVSDEELITDMQILEDGVATKGPHITKSN</sequence>
<dbReference type="EMBL" id="JQCQ01000004">
    <property type="protein sequence ID" value="KRO25938.1"/>
    <property type="molecule type" value="Genomic_DNA"/>
</dbReference>
<comment type="caution">
    <text evidence="4">The sequence shown here is derived from an EMBL/GenBank/DDBJ whole genome shotgun (WGS) entry which is preliminary data.</text>
</comment>
<name>A0A0R2NM86_9LACO</name>
<dbReference type="PATRIC" id="fig|480391.4.peg.1223"/>
<dbReference type="InterPro" id="IPR004104">
    <property type="entry name" value="Gfo/Idh/MocA-like_OxRdtase_C"/>
</dbReference>
<dbReference type="GO" id="GO:0000166">
    <property type="term" value="F:nucleotide binding"/>
    <property type="evidence" value="ECO:0007669"/>
    <property type="project" value="InterPro"/>
</dbReference>
<gene>
    <name evidence="4" type="ORF">IV88_GL001205</name>
</gene>
<evidence type="ECO:0008006" key="6">
    <source>
        <dbReference type="Google" id="ProtNLM"/>
    </source>
</evidence>
<reference evidence="4 5" key="1">
    <citation type="journal article" date="2015" name="Genome Announc.">
        <title>Expanding the biotechnology potential of lactobacilli through comparative genomics of 213 strains and associated genera.</title>
        <authorList>
            <person name="Sun Z."/>
            <person name="Harris H.M."/>
            <person name="McCann A."/>
            <person name="Guo C."/>
            <person name="Argimon S."/>
            <person name="Zhang W."/>
            <person name="Yang X."/>
            <person name="Jeffery I.B."/>
            <person name="Cooney J.C."/>
            <person name="Kagawa T.F."/>
            <person name="Liu W."/>
            <person name="Song Y."/>
            <person name="Salvetti E."/>
            <person name="Wrobel A."/>
            <person name="Rasinkangas P."/>
            <person name="Parkhill J."/>
            <person name="Rea M.C."/>
            <person name="O'Sullivan O."/>
            <person name="Ritari J."/>
            <person name="Douillard F.P."/>
            <person name="Paul Ross R."/>
            <person name="Yang R."/>
            <person name="Briner A.E."/>
            <person name="Felis G.E."/>
            <person name="de Vos W.M."/>
            <person name="Barrangou R."/>
            <person name="Klaenhammer T.R."/>
            <person name="Caufield P.W."/>
            <person name="Cui Y."/>
            <person name="Zhang H."/>
            <person name="O'Toole P.W."/>
        </authorList>
    </citation>
    <scope>NUCLEOTIDE SEQUENCE [LARGE SCALE GENOMIC DNA]</scope>
    <source>
        <strain evidence="4 5">DSM 23026</strain>
    </source>
</reference>
<dbReference type="InterPro" id="IPR000683">
    <property type="entry name" value="Gfo/Idh/MocA-like_OxRdtase_N"/>
</dbReference>
<dbReference type="PANTHER" id="PTHR43708">
    <property type="entry name" value="CONSERVED EXPRESSED OXIDOREDUCTASE (EUROFUNG)"/>
    <property type="match status" value="1"/>
</dbReference>
<dbReference type="AlphaFoldDB" id="A0A0R2NM86"/>
<evidence type="ECO:0000313" key="4">
    <source>
        <dbReference type="EMBL" id="KRO25938.1"/>
    </source>
</evidence>
<comment type="similarity">
    <text evidence="1">Belongs to the Gfo/Idh/MocA family.</text>
</comment>
<dbReference type="SUPFAM" id="SSF51735">
    <property type="entry name" value="NAD(P)-binding Rossmann-fold domains"/>
    <property type="match status" value="1"/>
</dbReference>
<dbReference type="InterPro" id="IPR051317">
    <property type="entry name" value="Gfo/Idh/MocA_oxidoreduct"/>
</dbReference>
<accession>A0A0R2NM86</accession>
<keyword evidence="5" id="KW-1185">Reference proteome</keyword>
<dbReference type="PANTHER" id="PTHR43708:SF7">
    <property type="entry name" value="OXIDOREDUCTASE"/>
    <property type="match status" value="1"/>
</dbReference>
<evidence type="ECO:0000259" key="2">
    <source>
        <dbReference type="Pfam" id="PF01408"/>
    </source>
</evidence>